<evidence type="ECO:0000313" key="2">
    <source>
        <dbReference type="EMBL" id="KAG5642301.1"/>
    </source>
</evidence>
<evidence type="ECO:0000256" key="1">
    <source>
        <dbReference type="SAM" id="MobiDB-lite"/>
    </source>
</evidence>
<accession>A0A9P7KBY1</accession>
<reference evidence="2" key="2">
    <citation type="submission" date="2021-10" db="EMBL/GenBank/DDBJ databases">
        <title>Phylogenomics reveals ancestral predisposition of the termite-cultivated fungus Termitomyces towards a domesticated lifestyle.</title>
        <authorList>
            <person name="Auxier B."/>
            <person name="Grum-Grzhimaylo A."/>
            <person name="Cardenas M.E."/>
            <person name="Lodge J.D."/>
            <person name="Laessoe T."/>
            <person name="Pedersen O."/>
            <person name="Smith M.E."/>
            <person name="Kuyper T.W."/>
            <person name="Franco-Molano E.A."/>
            <person name="Baroni T.J."/>
            <person name="Aanen D.K."/>
        </authorList>
    </citation>
    <scope>NUCLEOTIDE SEQUENCE</scope>
    <source>
        <strain evidence="2">AP01</strain>
        <tissue evidence="2">Mycelium</tissue>
    </source>
</reference>
<reference evidence="2" key="1">
    <citation type="submission" date="2020-07" db="EMBL/GenBank/DDBJ databases">
        <authorList>
            <person name="Nieuwenhuis M."/>
            <person name="Van De Peppel L.J.J."/>
        </authorList>
    </citation>
    <scope>NUCLEOTIDE SEQUENCE</scope>
    <source>
        <strain evidence="2">AP01</strain>
        <tissue evidence="2">Mycelium</tissue>
    </source>
</reference>
<feature type="compositionally biased region" description="Acidic residues" evidence="1">
    <location>
        <begin position="265"/>
        <end position="287"/>
    </location>
</feature>
<proteinExistence type="predicted"/>
<dbReference type="Proteomes" id="UP000775547">
    <property type="component" value="Unassembled WGS sequence"/>
</dbReference>
<feature type="region of interest" description="Disordered" evidence="1">
    <location>
        <begin position="259"/>
        <end position="287"/>
    </location>
</feature>
<dbReference type="EMBL" id="JABCKV010000198">
    <property type="protein sequence ID" value="KAG5642301.1"/>
    <property type="molecule type" value="Genomic_DNA"/>
</dbReference>
<comment type="caution">
    <text evidence="2">The sequence shown here is derived from an EMBL/GenBank/DDBJ whole genome shotgun (WGS) entry which is preliminary data.</text>
</comment>
<evidence type="ECO:0000313" key="3">
    <source>
        <dbReference type="Proteomes" id="UP000775547"/>
    </source>
</evidence>
<gene>
    <name evidence="2" type="ORF">DXG03_003045</name>
</gene>
<organism evidence="2 3">
    <name type="scientific">Asterophora parasitica</name>
    <dbReference type="NCBI Taxonomy" id="117018"/>
    <lineage>
        <taxon>Eukaryota</taxon>
        <taxon>Fungi</taxon>
        <taxon>Dikarya</taxon>
        <taxon>Basidiomycota</taxon>
        <taxon>Agaricomycotina</taxon>
        <taxon>Agaricomycetes</taxon>
        <taxon>Agaricomycetidae</taxon>
        <taxon>Agaricales</taxon>
        <taxon>Tricholomatineae</taxon>
        <taxon>Lyophyllaceae</taxon>
        <taxon>Asterophora</taxon>
    </lineage>
</organism>
<keyword evidence="3" id="KW-1185">Reference proteome</keyword>
<name>A0A9P7KBY1_9AGAR</name>
<sequence length="287" mass="32355">MRSELQFFTDLAPVDVVNAAFFTLSTTPFTGRDGIPEERDCQGLHSWIPLAARSNTELLSSGDIDVAKDCIKTAEERIHIFTRQIAAHSNTELLSSLADIDVAKDSTSPAEHRIRIVTRQRQIAVLKEQIQREKDDLIIFRRALAPHKRLPHEMIAEIFVQTLARDFLVPPNHAERDSAASDLLDLINPSICELHTPDIIYPLEVLQLITEGKRLPWLAAFTFHEDDGPTFNAVQLEEVLSKRGCDRYLTGPRVKMVRYDHDSSADDESDVDDDIDESEESDVEDAA</sequence>
<dbReference type="OrthoDB" id="3022831at2759"/>
<protein>
    <submittedName>
        <fullName evidence="2">Uncharacterized protein</fullName>
    </submittedName>
</protein>
<dbReference type="AlphaFoldDB" id="A0A9P7KBY1"/>